<dbReference type="InterPro" id="IPR007167">
    <property type="entry name" value="Fe-transptr_FeoA-like"/>
</dbReference>
<dbReference type="EMBL" id="BSNC01000001">
    <property type="protein sequence ID" value="GLP94796.1"/>
    <property type="molecule type" value="Genomic_DNA"/>
</dbReference>
<accession>A0AA37VSP1</accession>
<dbReference type="PANTHER" id="PTHR42954">
    <property type="entry name" value="FE(2+) TRANSPORT PROTEIN A"/>
    <property type="match status" value="1"/>
</dbReference>
<dbReference type="InterPro" id="IPR008988">
    <property type="entry name" value="Transcriptional_repressor_C"/>
</dbReference>
<dbReference type="Pfam" id="PF04023">
    <property type="entry name" value="FeoA"/>
    <property type="match status" value="1"/>
</dbReference>
<dbReference type="SMART" id="SM00899">
    <property type="entry name" value="FeoA"/>
    <property type="match status" value="1"/>
</dbReference>
<dbReference type="GO" id="GO:0046914">
    <property type="term" value="F:transition metal ion binding"/>
    <property type="evidence" value="ECO:0007669"/>
    <property type="project" value="InterPro"/>
</dbReference>
<dbReference type="Proteomes" id="UP001161422">
    <property type="component" value="Unassembled WGS sequence"/>
</dbReference>
<reference evidence="3" key="2">
    <citation type="submission" date="2023-01" db="EMBL/GenBank/DDBJ databases">
        <title>Draft genome sequence of Paraferrimonas sedimenticola strain NBRC 101628.</title>
        <authorList>
            <person name="Sun Q."/>
            <person name="Mori K."/>
        </authorList>
    </citation>
    <scope>NUCLEOTIDE SEQUENCE</scope>
    <source>
        <strain evidence="3">NBRC 101628</strain>
    </source>
</reference>
<evidence type="ECO:0000313" key="3">
    <source>
        <dbReference type="EMBL" id="GLP94796.1"/>
    </source>
</evidence>
<dbReference type="InterPro" id="IPR038157">
    <property type="entry name" value="FeoA_core_dom"/>
</dbReference>
<feature type="domain" description="Ferrous iron transporter FeoA-like" evidence="2">
    <location>
        <begin position="1"/>
        <end position="76"/>
    </location>
</feature>
<dbReference type="InterPro" id="IPR052713">
    <property type="entry name" value="FeoA"/>
</dbReference>
<dbReference type="Gene3D" id="2.30.30.90">
    <property type="match status" value="1"/>
</dbReference>
<evidence type="ECO:0000259" key="2">
    <source>
        <dbReference type="SMART" id="SM00899"/>
    </source>
</evidence>
<dbReference type="PANTHER" id="PTHR42954:SF2">
    <property type="entry name" value="FE(2+) TRANSPORT PROTEIN A"/>
    <property type="match status" value="1"/>
</dbReference>
<gene>
    <name evidence="3" type="primary">feoA</name>
    <name evidence="3" type="ORF">GCM10007895_01020</name>
</gene>
<dbReference type="RefSeq" id="WP_095506163.1">
    <property type="nucleotide sequence ID" value="NZ_BSNC01000001.1"/>
</dbReference>
<comment type="caution">
    <text evidence="3">The sequence shown here is derived from an EMBL/GenBank/DDBJ whole genome shotgun (WGS) entry which is preliminary data.</text>
</comment>
<reference evidence="3" key="1">
    <citation type="journal article" date="2014" name="Int. J. Syst. Evol. Microbiol.">
        <title>Complete genome sequence of Corynebacterium casei LMG S-19264T (=DSM 44701T), isolated from a smear-ripened cheese.</title>
        <authorList>
            <consortium name="US DOE Joint Genome Institute (JGI-PGF)"/>
            <person name="Walter F."/>
            <person name="Albersmeier A."/>
            <person name="Kalinowski J."/>
            <person name="Ruckert C."/>
        </authorList>
    </citation>
    <scope>NUCLEOTIDE SEQUENCE</scope>
    <source>
        <strain evidence="3">NBRC 101628</strain>
    </source>
</reference>
<organism evidence="3 4">
    <name type="scientific">Paraferrimonas sedimenticola</name>
    <dbReference type="NCBI Taxonomy" id="375674"/>
    <lineage>
        <taxon>Bacteria</taxon>
        <taxon>Pseudomonadati</taxon>
        <taxon>Pseudomonadota</taxon>
        <taxon>Gammaproteobacteria</taxon>
        <taxon>Alteromonadales</taxon>
        <taxon>Ferrimonadaceae</taxon>
        <taxon>Paraferrimonas</taxon>
    </lineage>
</organism>
<sequence>MILSDLSPGQVATIRQINAQDLPQPIKRKLLSMGLTPNSSVEFVRNAPLGSNLQVKIRGSQLCLRKDLAEKIQVEVSQ</sequence>
<keyword evidence="4" id="KW-1185">Reference proteome</keyword>
<keyword evidence="1" id="KW-0408">Iron</keyword>
<name>A0AA37VSP1_9GAMM</name>
<evidence type="ECO:0000313" key="4">
    <source>
        <dbReference type="Proteomes" id="UP001161422"/>
    </source>
</evidence>
<protein>
    <submittedName>
        <fullName evidence="3">Iron transporter FeoA</fullName>
    </submittedName>
</protein>
<proteinExistence type="predicted"/>
<dbReference type="SUPFAM" id="SSF50037">
    <property type="entry name" value="C-terminal domain of transcriptional repressors"/>
    <property type="match status" value="1"/>
</dbReference>
<evidence type="ECO:0000256" key="1">
    <source>
        <dbReference type="ARBA" id="ARBA00023004"/>
    </source>
</evidence>
<dbReference type="AlphaFoldDB" id="A0AA37VSP1"/>